<keyword evidence="1" id="KW-0472">Membrane</keyword>
<reference evidence="2" key="1">
    <citation type="journal article" date="2020" name="Nature">
        <title>Giant virus diversity and host interactions through global metagenomics.</title>
        <authorList>
            <person name="Schulz F."/>
            <person name="Roux S."/>
            <person name="Paez-Espino D."/>
            <person name="Jungbluth S."/>
            <person name="Walsh D.A."/>
            <person name="Denef V.J."/>
            <person name="McMahon K.D."/>
            <person name="Konstantinidis K.T."/>
            <person name="Eloe-Fadrosh E.A."/>
            <person name="Kyrpides N.C."/>
            <person name="Woyke T."/>
        </authorList>
    </citation>
    <scope>NUCLEOTIDE SEQUENCE</scope>
    <source>
        <strain evidence="2">GVMAG-S-1103017-68</strain>
    </source>
</reference>
<dbReference type="EMBL" id="MN740855">
    <property type="protein sequence ID" value="QHU15306.1"/>
    <property type="molecule type" value="Genomic_DNA"/>
</dbReference>
<organism evidence="2">
    <name type="scientific">viral metagenome</name>
    <dbReference type="NCBI Taxonomy" id="1070528"/>
    <lineage>
        <taxon>unclassified sequences</taxon>
        <taxon>metagenomes</taxon>
        <taxon>organismal metagenomes</taxon>
    </lineage>
</organism>
<sequence length="111" mass="11715">MGTSKYLLAACVGAVVLPSVTFLAEQVDYVGGAVAAIPLIDLLPLLFISSREKIQKTMVGDFIGQCGAVAGIYTAFYLSHFTEVDVRLIVLGSLSVAFAVNAAAYLILRCL</sequence>
<feature type="transmembrane region" description="Helical" evidence="1">
    <location>
        <begin position="88"/>
        <end position="108"/>
    </location>
</feature>
<keyword evidence="1" id="KW-0812">Transmembrane</keyword>
<evidence type="ECO:0000256" key="1">
    <source>
        <dbReference type="SAM" id="Phobius"/>
    </source>
</evidence>
<feature type="transmembrane region" description="Helical" evidence="1">
    <location>
        <begin position="62"/>
        <end position="82"/>
    </location>
</feature>
<name>A0A6C0KDV1_9ZZZZ</name>
<protein>
    <submittedName>
        <fullName evidence="2">Uncharacterized protein</fullName>
    </submittedName>
</protein>
<evidence type="ECO:0000313" key="2">
    <source>
        <dbReference type="EMBL" id="QHU15306.1"/>
    </source>
</evidence>
<proteinExistence type="predicted"/>
<dbReference type="AlphaFoldDB" id="A0A6C0KDV1"/>
<accession>A0A6C0KDV1</accession>
<feature type="transmembrane region" description="Helical" evidence="1">
    <location>
        <begin position="33"/>
        <end position="50"/>
    </location>
</feature>
<keyword evidence="1" id="KW-1133">Transmembrane helix</keyword>